<dbReference type="CDD" id="cd03801">
    <property type="entry name" value="GT4_PimA-like"/>
    <property type="match status" value="1"/>
</dbReference>
<protein>
    <submittedName>
        <fullName evidence="4">Uncharacterized protein</fullName>
    </submittedName>
</protein>
<dbReference type="Pfam" id="PF13439">
    <property type="entry name" value="Glyco_transf_4"/>
    <property type="match status" value="1"/>
</dbReference>
<comment type="caution">
    <text evidence="4">The sequence shown here is derived from an EMBL/GenBank/DDBJ whole genome shotgun (WGS) entry which is preliminary data.</text>
</comment>
<keyword evidence="5" id="KW-1185">Reference proteome</keyword>
<evidence type="ECO:0000259" key="3">
    <source>
        <dbReference type="Pfam" id="PF13439"/>
    </source>
</evidence>
<dbReference type="PANTHER" id="PTHR46401">
    <property type="entry name" value="GLYCOSYLTRANSFERASE WBBK-RELATED"/>
    <property type="match status" value="1"/>
</dbReference>
<proteinExistence type="predicted"/>
<evidence type="ECO:0000313" key="5">
    <source>
        <dbReference type="Proteomes" id="UP000620064"/>
    </source>
</evidence>
<evidence type="ECO:0000259" key="2">
    <source>
        <dbReference type="Pfam" id="PF00534"/>
    </source>
</evidence>
<accession>A0ABQ2NGX8</accession>
<dbReference type="EMBL" id="BMLV01000002">
    <property type="protein sequence ID" value="GGP03078.1"/>
    <property type="molecule type" value="Genomic_DNA"/>
</dbReference>
<sequence length="373" mass="43028">MIAKSKKILFIAHEATLSGSSLQLLGLMQWIKSNHPEVILHLLFLNEGIIAEDFKNIADYCFSIHQKQGLISKIKSKFFHFNQIHDDYDVIFGNTIVTLDYLINIKKTQKKAKTLLHFHETVYLSQLFYSNQDDFARKLNQVEQIISVSDYVKEAIMKEYNISEDKISKIYPFLSPQLEIQRPDLGLEKGQEEYIFTAIGNPHLVKGFDLIPQIISKIVKKAPHLQFKILCVGGVENHPMIQTIKNDLKKMSLSAYFHHQPQIKNTDAVYEVTDALLMISREESFSVVTAEALKKGLPVLSFKGSGGPEELLNKNELLTSEYQNLEMYCDKIIDFTNHPEAYYRATENLRKTILNHTDYHLQCEKIFSIIYHL</sequence>
<organism evidence="4 5">
    <name type="scientific">Cloacibacterium rupense</name>
    <dbReference type="NCBI Taxonomy" id="517423"/>
    <lineage>
        <taxon>Bacteria</taxon>
        <taxon>Pseudomonadati</taxon>
        <taxon>Bacteroidota</taxon>
        <taxon>Flavobacteriia</taxon>
        <taxon>Flavobacteriales</taxon>
        <taxon>Weeksellaceae</taxon>
    </lineage>
</organism>
<name>A0ABQ2NGX8_9FLAO</name>
<gene>
    <name evidence="4" type="ORF">GCM10010992_10040</name>
</gene>
<feature type="domain" description="Glycosyltransferase subfamily 4-like N-terminal" evidence="3">
    <location>
        <begin position="86"/>
        <end position="174"/>
    </location>
</feature>
<evidence type="ECO:0000256" key="1">
    <source>
        <dbReference type="ARBA" id="ARBA00022679"/>
    </source>
</evidence>
<dbReference type="Gene3D" id="3.40.50.2000">
    <property type="entry name" value="Glycogen Phosphorylase B"/>
    <property type="match status" value="2"/>
</dbReference>
<evidence type="ECO:0000313" key="4">
    <source>
        <dbReference type="EMBL" id="GGP03078.1"/>
    </source>
</evidence>
<dbReference type="InterPro" id="IPR028098">
    <property type="entry name" value="Glyco_trans_4-like_N"/>
</dbReference>
<dbReference type="PANTHER" id="PTHR46401:SF2">
    <property type="entry name" value="GLYCOSYLTRANSFERASE WBBK-RELATED"/>
    <property type="match status" value="1"/>
</dbReference>
<dbReference type="SUPFAM" id="SSF53756">
    <property type="entry name" value="UDP-Glycosyltransferase/glycogen phosphorylase"/>
    <property type="match status" value="1"/>
</dbReference>
<feature type="domain" description="Glycosyl transferase family 1" evidence="2">
    <location>
        <begin position="189"/>
        <end position="351"/>
    </location>
</feature>
<dbReference type="InterPro" id="IPR001296">
    <property type="entry name" value="Glyco_trans_1"/>
</dbReference>
<dbReference type="Pfam" id="PF00534">
    <property type="entry name" value="Glycos_transf_1"/>
    <property type="match status" value="1"/>
</dbReference>
<dbReference type="Proteomes" id="UP000620064">
    <property type="component" value="Unassembled WGS sequence"/>
</dbReference>
<keyword evidence="1" id="KW-0808">Transferase</keyword>
<reference evidence="5" key="1">
    <citation type="journal article" date="2019" name="Int. J. Syst. Evol. Microbiol.">
        <title>The Global Catalogue of Microorganisms (GCM) 10K type strain sequencing project: providing services to taxonomists for standard genome sequencing and annotation.</title>
        <authorList>
            <consortium name="The Broad Institute Genomics Platform"/>
            <consortium name="The Broad Institute Genome Sequencing Center for Infectious Disease"/>
            <person name="Wu L."/>
            <person name="Ma J."/>
        </authorList>
    </citation>
    <scope>NUCLEOTIDE SEQUENCE [LARGE SCALE GENOMIC DNA]</scope>
    <source>
        <strain evidence="5">CGMCC 1.7656</strain>
    </source>
</reference>